<evidence type="ECO:0000256" key="5">
    <source>
        <dbReference type="ARBA" id="ARBA00058118"/>
    </source>
</evidence>
<evidence type="ECO:0000256" key="8">
    <source>
        <dbReference type="PIRSR" id="PIRSR000193-1"/>
    </source>
</evidence>
<feature type="binding site" evidence="8">
    <location>
        <begin position="10"/>
        <end position="15"/>
    </location>
    <ligand>
        <name>NADP(+)</name>
        <dbReference type="ChEBI" id="CHEBI:58349"/>
    </ligand>
</feature>
<dbReference type="UniPathway" id="UPA00098">
    <property type="reaction ID" value="UER00361"/>
</dbReference>
<dbReference type="EMBL" id="CP060204">
    <property type="protein sequence ID" value="QNH55525.1"/>
    <property type="molecule type" value="Genomic_DNA"/>
</dbReference>
<dbReference type="NCBIfam" id="TIGR00112">
    <property type="entry name" value="proC"/>
    <property type="match status" value="1"/>
</dbReference>
<proteinExistence type="inferred from homology"/>
<protein>
    <recommendedName>
        <fullName evidence="6 7">Pyrroline-5-carboxylate reductase</fullName>
        <shortName evidence="6">P5C reductase</shortName>
        <shortName evidence="6">P5CR</shortName>
        <ecNumber evidence="6 7">1.5.1.2</ecNumber>
    </recommendedName>
    <alternativeName>
        <fullName evidence="6">PCA reductase</fullName>
    </alternativeName>
</protein>
<dbReference type="InterPro" id="IPR029036">
    <property type="entry name" value="P5CR_dimer"/>
</dbReference>
<name>A0A7G7VN32_9FIRM</name>
<organism evidence="12 13">
    <name type="scientific">Selenomonas timonae</name>
    <dbReference type="NCBI Taxonomy" id="2754044"/>
    <lineage>
        <taxon>Bacteria</taxon>
        <taxon>Bacillati</taxon>
        <taxon>Bacillota</taxon>
        <taxon>Negativicutes</taxon>
        <taxon>Selenomonadales</taxon>
        <taxon>Selenomonadaceae</taxon>
        <taxon>Selenomonas</taxon>
    </lineage>
</organism>
<dbReference type="KEGG" id="stim:H1B31_10905"/>
<feature type="domain" description="Pyrroline-5-carboxylate reductase dimerisation" evidence="11">
    <location>
        <begin position="163"/>
        <end position="267"/>
    </location>
</feature>
<feature type="domain" description="Pyrroline-5-carboxylate reductase catalytic N-terminal" evidence="10">
    <location>
        <begin position="6"/>
        <end position="101"/>
    </location>
</feature>
<dbReference type="SUPFAM" id="SSF51735">
    <property type="entry name" value="NAD(P)-binding Rossmann-fold domains"/>
    <property type="match status" value="1"/>
</dbReference>
<dbReference type="EC" id="1.5.1.2" evidence="6 7"/>
<dbReference type="InterPro" id="IPR053790">
    <property type="entry name" value="P5CR-like_CS"/>
</dbReference>
<keyword evidence="13" id="KW-1185">Reference proteome</keyword>
<dbReference type="Gene3D" id="1.10.3730.10">
    <property type="entry name" value="ProC C-terminal domain-like"/>
    <property type="match status" value="1"/>
</dbReference>
<dbReference type="PIRSF" id="PIRSF000193">
    <property type="entry name" value="Pyrrol-5-carb_rd"/>
    <property type="match status" value="1"/>
</dbReference>
<dbReference type="InterPro" id="IPR000304">
    <property type="entry name" value="Pyrroline-COOH_reductase"/>
</dbReference>
<evidence type="ECO:0000259" key="10">
    <source>
        <dbReference type="Pfam" id="PF03807"/>
    </source>
</evidence>
<accession>A0A7G7VN32</accession>
<evidence type="ECO:0000256" key="6">
    <source>
        <dbReference type="HAMAP-Rule" id="MF_01925"/>
    </source>
</evidence>
<evidence type="ECO:0000256" key="4">
    <source>
        <dbReference type="ARBA" id="ARBA00023002"/>
    </source>
</evidence>
<evidence type="ECO:0000256" key="2">
    <source>
        <dbReference type="ARBA" id="ARBA00022650"/>
    </source>
</evidence>
<dbReference type="Pfam" id="PF03807">
    <property type="entry name" value="F420_oxidored"/>
    <property type="match status" value="1"/>
</dbReference>
<comment type="pathway">
    <text evidence="6 9">Amino-acid biosynthesis; L-proline biosynthesis; L-proline from L-glutamate 5-semialdehyde: step 1/1.</text>
</comment>
<reference evidence="12 13" key="1">
    <citation type="submission" date="2020-07" db="EMBL/GenBank/DDBJ databases">
        <title>Complete genome and description of Selenomonas timonensis sp. nov., a new bacterium isolated from a gingivitis subject.</title>
        <authorList>
            <person name="Antezack A."/>
        </authorList>
    </citation>
    <scope>NUCLEOTIDE SEQUENCE [LARGE SCALE GENOMIC DNA]</scope>
    <source>
        <strain evidence="12 13">Marseille-Q3039</strain>
    </source>
</reference>
<dbReference type="GO" id="GO:0005737">
    <property type="term" value="C:cytoplasm"/>
    <property type="evidence" value="ECO:0007669"/>
    <property type="project" value="UniProtKB-SubCell"/>
</dbReference>
<keyword evidence="6" id="KW-0963">Cytoplasm</keyword>
<evidence type="ECO:0000256" key="3">
    <source>
        <dbReference type="ARBA" id="ARBA00022857"/>
    </source>
</evidence>
<comment type="similarity">
    <text evidence="1 6 9">Belongs to the pyrroline-5-carboxylate reductase family.</text>
</comment>
<dbReference type="InterPro" id="IPR028939">
    <property type="entry name" value="P5C_Rdtase_cat_N"/>
</dbReference>
<dbReference type="Proteomes" id="UP000515480">
    <property type="component" value="Chromosome"/>
</dbReference>
<dbReference type="GO" id="GO:0004735">
    <property type="term" value="F:pyrroline-5-carboxylate reductase activity"/>
    <property type="evidence" value="ECO:0007669"/>
    <property type="project" value="UniProtKB-UniRule"/>
</dbReference>
<comment type="subcellular location">
    <subcellularLocation>
        <location evidence="6">Cytoplasm</location>
    </subcellularLocation>
</comment>
<dbReference type="Gene3D" id="3.40.50.720">
    <property type="entry name" value="NAD(P)-binding Rossmann-like Domain"/>
    <property type="match status" value="1"/>
</dbReference>
<keyword evidence="6 9" id="KW-0028">Amino-acid biosynthesis</keyword>
<dbReference type="PROSITE" id="PS00521">
    <property type="entry name" value="P5CR"/>
    <property type="match status" value="1"/>
</dbReference>
<keyword evidence="4 6" id="KW-0560">Oxidoreductase</keyword>
<evidence type="ECO:0000256" key="1">
    <source>
        <dbReference type="ARBA" id="ARBA00005525"/>
    </source>
</evidence>
<dbReference type="FunFam" id="1.10.3730.10:FF:000001">
    <property type="entry name" value="Pyrroline-5-carboxylate reductase"/>
    <property type="match status" value="1"/>
</dbReference>
<dbReference type="AlphaFoldDB" id="A0A7G7VN32"/>
<keyword evidence="2 6" id="KW-0641">Proline biosynthesis</keyword>
<evidence type="ECO:0000259" key="11">
    <source>
        <dbReference type="Pfam" id="PF14748"/>
    </source>
</evidence>
<dbReference type="HAMAP" id="MF_01925">
    <property type="entry name" value="P5C_reductase"/>
    <property type="match status" value="1"/>
</dbReference>
<dbReference type="GO" id="GO:0055129">
    <property type="term" value="P:L-proline biosynthetic process"/>
    <property type="evidence" value="ECO:0007669"/>
    <property type="project" value="UniProtKB-UniRule"/>
</dbReference>
<comment type="catalytic activity">
    <reaction evidence="6 9">
        <text>L-proline + NADP(+) = (S)-1-pyrroline-5-carboxylate + NADPH + 2 H(+)</text>
        <dbReference type="Rhea" id="RHEA:14109"/>
        <dbReference type="ChEBI" id="CHEBI:15378"/>
        <dbReference type="ChEBI" id="CHEBI:17388"/>
        <dbReference type="ChEBI" id="CHEBI:57783"/>
        <dbReference type="ChEBI" id="CHEBI:58349"/>
        <dbReference type="ChEBI" id="CHEBI:60039"/>
        <dbReference type="EC" id="1.5.1.2"/>
    </reaction>
</comment>
<evidence type="ECO:0000256" key="9">
    <source>
        <dbReference type="RuleBase" id="RU003903"/>
    </source>
</evidence>
<sequence>MRDDIQIGIIGGGAMAEALIAGLTTRGSVPASHISVSEHKAVRCDVLTQRYGIHAQVGAESFLPRIDVFILAVKPAAAAAAMQETAHLLKEGALVLSIVAGLTIAEIEAAYPAHPVVRAMPNTPLAVGAGMSAYACGTHAGAAELAAAEMILGAAGRTVAVHEGDLDAVTGLSGSGPAYAFLMMEALIEGGVAAGLRRETAAMLTAQTLLGAAEMVLSARSSPADLRAAVTSPAGTTAAGLRVMERAGVRSALIEAVLAAAERSKELGRK</sequence>
<feature type="binding site" evidence="8">
    <location>
        <begin position="72"/>
        <end position="75"/>
    </location>
    <ligand>
        <name>NADP(+)</name>
        <dbReference type="ChEBI" id="CHEBI:58349"/>
    </ligand>
</feature>
<dbReference type="RefSeq" id="WP_185981295.1">
    <property type="nucleotide sequence ID" value="NZ_CP060204.1"/>
</dbReference>
<dbReference type="Pfam" id="PF14748">
    <property type="entry name" value="P5CR_dimer"/>
    <property type="match status" value="1"/>
</dbReference>
<comment type="function">
    <text evidence="5 6">Catalyzes the reduction of 1-pyrroline-5-carboxylate (PCA) to L-proline.</text>
</comment>
<keyword evidence="3 6" id="KW-0521">NADP</keyword>
<dbReference type="InterPro" id="IPR008927">
    <property type="entry name" value="6-PGluconate_DH-like_C_sf"/>
</dbReference>
<dbReference type="PANTHER" id="PTHR11645:SF0">
    <property type="entry name" value="PYRROLINE-5-CARBOXYLATE REDUCTASE 3"/>
    <property type="match status" value="1"/>
</dbReference>
<comment type="catalytic activity">
    <reaction evidence="6">
        <text>L-proline + NAD(+) = (S)-1-pyrroline-5-carboxylate + NADH + 2 H(+)</text>
        <dbReference type="Rhea" id="RHEA:14105"/>
        <dbReference type="ChEBI" id="CHEBI:15378"/>
        <dbReference type="ChEBI" id="CHEBI:17388"/>
        <dbReference type="ChEBI" id="CHEBI:57540"/>
        <dbReference type="ChEBI" id="CHEBI:57945"/>
        <dbReference type="ChEBI" id="CHEBI:60039"/>
        <dbReference type="EC" id="1.5.1.2"/>
    </reaction>
</comment>
<evidence type="ECO:0000313" key="12">
    <source>
        <dbReference type="EMBL" id="QNH55525.1"/>
    </source>
</evidence>
<dbReference type="InterPro" id="IPR036291">
    <property type="entry name" value="NAD(P)-bd_dom_sf"/>
</dbReference>
<dbReference type="SUPFAM" id="SSF48179">
    <property type="entry name" value="6-phosphogluconate dehydrogenase C-terminal domain-like"/>
    <property type="match status" value="1"/>
</dbReference>
<dbReference type="PANTHER" id="PTHR11645">
    <property type="entry name" value="PYRROLINE-5-CARBOXYLATE REDUCTASE"/>
    <property type="match status" value="1"/>
</dbReference>
<evidence type="ECO:0000313" key="13">
    <source>
        <dbReference type="Proteomes" id="UP000515480"/>
    </source>
</evidence>
<evidence type="ECO:0000256" key="7">
    <source>
        <dbReference type="NCBIfam" id="TIGR00112"/>
    </source>
</evidence>
<gene>
    <name evidence="6 12" type="primary">proC</name>
    <name evidence="12" type="ORF">H1B31_10905</name>
</gene>